<evidence type="ECO:0000256" key="13">
    <source>
        <dbReference type="RuleBase" id="RU004241"/>
    </source>
</evidence>
<name>A0A7S3K494_9STRA</name>
<dbReference type="PROSITE" id="PS00436">
    <property type="entry name" value="PEROXIDASE_2"/>
    <property type="match status" value="1"/>
</dbReference>
<dbReference type="Gene3D" id="1.10.420.10">
    <property type="entry name" value="Peroxidase, domain 2"/>
    <property type="match status" value="1"/>
</dbReference>
<dbReference type="PRINTS" id="PR00458">
    <property type="entry name" value="PEROXIDASE"/>
</dbReference>
<proteinExistence type="inferred from homology"/>
<dbReference type="InterPro" id="IPR010255">
    <property type="entry name" value="Haem_peroxidase_sf"/>
</dbReference>
<sequence length="332" mass="35980">MFSIRLVSKGLFAPLGFVALQQSSLLGGENKCAKSEAKEASSVTAARRMIVDIIDKSMEDRGDGTSIGPTLVRLAWHSAGTYAKADNSGGSDGGKMKYDPEASWGANAGLAEGRKLMEQVATETKLSRADAYTLGGVVAISEMGGPEISWRPGRSDAKDGSKSPPDGRLPNADMGSLRKTANHLRDIFYRMGFSDRDIVALSGAHVLGRCHQNASGYDGPWVYSETTFSNEYFRLLFDGTWTIKTTHKGEPWTGPDQFESADGELMMLPSDMALLWDKSFRAVAEEYAKDEEKFFADFARAFSKLLELGCSFENASAGGGTFLAKLRSKLGF</sequence>
<dbReference type="InterPro" id="IPR044831">
    <property type="entry name" value="Ccp1-like"/>
</dbReference>
<accession>A0A7S3K494</accession>
<evidence type="ECO:0000256" key="7">
    <source>
        <dbReference type="ARBA" id="ARBA00023002"/>
    </source>
</evidence>
<dbReference type="PROSITE" id="PS50873">
    <property type="entry name" value="PEROXIDASE_4"/>
    <property type="match status" value="1"/>
</dbReference>
<dbReference type="EC" id="1.11.1.5" evidence="10"/>
<protein>
    <recommendedName>
        <fullName evidence="11">Cytochrome c peroxidase, mitochondrial</fullName>
        <ecNumber evidence="10">1.11.1.5</ecNumber>
    </recommendedName>
</protein>
<organism evidence="17">
    <name type="scientific">Aureoumbra lagunensis</name>
    <dbReference type="NCBI Taxonomy" id="44058"/>
    <lineage>
        <taxon>Eukaryota</taxon>
        <taxon>Sar</taxon>
        <taxon>Stramenopiles</taxon>
        <taxon>Ochrophyta</taxon>
        <taxon>Pelagophyceae</taxon>
        <taxon>Pelagomonadales</taxon>
        <taxon>Aureoumbra</taxon>
    </lineage>
</organism>
<evidence type="ECO:0000256" key="12">
    <source>
        <dbReference type="ARBA" id="ARBA00049265"/>
    </source>
</evidence>
<keyword evidence="7" id="KW-0560">Oxidoreductase</keyword>
<dbReference type="GO" id="GO:0046872">
    <property type="term" value="F:metal ion binding"/>
    <property type="evidence" value="ECO:0007669"/>
    <property type="project" value="UniProtKB-KW"/>
</dbReference>
<dbReference type="SUPFAM" id="SSF48113">
    <property type="entry name" value="Heme-dependent peroxidases"/>
    <property type="match status" value="1"/>
</dbReference>
<keyword evidence="15" id="KW-0732">Signal</keyword>
<evidence type="ECO:0000256" key="10">
    <source>
        <dbReference type="ARBA" id="ARBA00039063"/>
    </source>
</evidence>
<evidence type="ECO:0000256" key="9">
    <source>
        <dbReference type="ARBA" id="ARBA00023128"/>
    </source>
</evidence>
<dbReference type="Pfam" id="PF00141">
    <property type="entry name" value="peroxidase"/>
    <property type="match status" value="1"/>
</dbReference>
<evidence type="ECO:0000256" key="11">
    <source>
        <dbReference type="ARBA" id="ARBA00040313"/>
    </source>
</evidence>
<dbReference type="PANTHER" id="PTHR31356">
    <property type="entry name" value="THYLAKOID LUMENAL 29 KDA PROTEIN, CHLOROPLASTIC-RELATED"/>
    <property type="match status" value="1"/>
</dbReference>
<dbReference type="InterPro" id="IPR002016">
    <property type="entry name" value="Haem_peroxidase"/>
</dbReference>
<keyword evidence="8" id="KW-0408">Iron</keyword>
<keyword evidence="3" id="KW-0575">Peroxidase</keyword>
<dbReference type="AlphaFoldDB" id="A0A7S3K494"/>
<feature type="domain" description="Plant heme peroxidase family profile" evidence="16">
    <location>
        <begin position="114"/>
        <end position="332"/>
    </location>
</feature>
<comment type="subcellular location">
    <subcellularLocation>
        <location evidence="2">Mitochondrion intermembrane space</location>
    </subcellularLocation>
    <subcellularLocation>
        <location evidence="1">Mitochondrion matrix</location>
    </subcellularLocation>
</comment>
<dbReference type="PANTHER" id="PTHR31356:SF58">
    <property type="entry name" value="CYTOCHROME C PEROXIDASE, MITOCHONDRIAL"/>
    <property type="match status" value="1"/>
</dbReference>
<evidence type="ECO:0000256" key="6">
    <source>
        <dbReference type="ARBA" id="ARBA00022946"/>
    </source>
</evidence>
<dbReference type="GO" id="GO:0034599">
    <property type="term" value="P:cellular response to oxidative stress"/>
    <property type="evidence" value="ECO:0007669"/>
    <property type="project" value="InterPro"/>
</dbReference>
<feature type="chain" id="PRO_5031024301" description="Cytochrome c peroxidase, mitochondrial" evidence="15">
    <location>
        <begin position="19"/>
        <end position="332"/>
    </location>
</feature>
<evidence type="ECO:0000256" key="2">
    <source>
        <dbReference type="ARBA" id="ARBA00004569"/>
    </source>
</evidence>
<dbReference type="PRINTS" id="PR00459">
    <property type="entry name" value="ASPEROXIDASE"/>
</dbReference>
<comment type="catalytic activity">
    <reaction evidence="12">
        <text>2 Fe(II)-[cytochrome c] + H2O2 + 2 H(+) = 2 Fe(III)-[cytochrome c] + 2 H2O</text>
        <dbReference type="Rhea" id="RHEA:16581"/>
        <dbReference type="Rhea" id="RHEA-COMP:10350"/>
        <dbReference type="Rhea" id="RHEA-COMP:14399"/>
        <dbReference type="ChEBI" id="CHEBI:15377"/>
        <dbReference type="ChEBI" id="CHEBI:15378"/>
        <dbReference type="ChEBI" id="CHEBI:16240"/>
        <dbReference type="ChEBI" id="CHEBI:29033"/>
        <dbReference type="ChEBI" id="CHEBI:29034"/>
        <dbReference type="EC" id="1.11.1.5"/>
    </reaction>
</comment>
<keyword evidence="9" id="KW-0496">Mitochondrion</keyword>
<gene>
    <name evidence="17" type="ORF">ALAG00032_LOCUS13244</name>
</gene>
<dbReference type="FunFam" id="1.10.420.10:FF:000009">
    <property type="entry name" value="Ascorbate peroxidase"/>
    <property type="match status" value="1"/>
</dbReference>
<dbReference type="GO" id="GO:0020037">
    <property type="term" value="F:heme binding"/>
    <property type="evidence" value="ECO:0007669"/>
    <property type="project" value="InterPro"/>
</dbReference>
<evidence type="ECO:0000256" key="14">
    <source>
        <dbReference type="SAM" id="MobiDB-lite"/>
    </source>
</evidence>
<comment type="similarity">
    <text evidence="13">Belongs to the peroxidase family.</text>
</comment>
<evidence type="ECO:0000256" key="8">
    <source>
        <dbReference type="ARBA" id="ARBA00023004"/>
    </source>
</evidence>
<evidence type="ECO:0000256" key="15">
    <source>
        <dbReference type="SAM" id="SignalP"/>
    </source>
</evidence>
<evidence type="ECO:0000259" key="16">
    <source>
        <dbReference type="PROSITE" id="PS50873"/>
    </source>
</evidence>
<dbReference type="GO" id="GO:0004130">
    <property type="term" value="F:cytochrome-c peroxidase activity"/>
    <property type="evidence" value="ECO:0007669"/>
    <property type="project" value="UniProtKB-EC"/>
</dbReference>
<evidence type="ECO:0000256" key="1">
    <source>
        <dbReference type="ARBA" id="ARBA00004305"/>
    </source>
</evidence>
<feature type="signal peptide" evidence="15">
    <location>
        <begin position="1"/>
        <end position="18"/>
    </location>
</feature>
<keyword evidence="6" id="KW-0809">Transit peptide</keyword>
<dbReference type="InterPro" id="IPR002207">
    <property type="entry name" value="Peroxidase_I"/>
</dbReference>
<evidence type="ECO:0000313" key="17">
    <source>
        <dbReference type="EMBL" id="CAE0372460.1"/>
    </source>
</evidence>
<dbReference type="Gene3D" id="1.10.520.10">
    <property type="match status" value="1"/>
</dbReference>
<keyword evidence="4" id="KW-0349">Heme</keyword>
<dbReference type="EMBL" id="HBIJ01020246">
    <property type="protein sequence ID" value="CAE0372460.1"/>
    <property type="molecule type" value="Transcribed_RNA"/>
</dbReference>
<keyword evidence="5" id="KW-0479">Metal-binding</keyword>
<dbReference type="GO" id="GO:0005759">
    <property type="term" value="C:mitochondrial matrix"/>
    <property type="evidence" value="ECO:0007669"/>
    <property type="project" value="UniProtKB-SubCell"/>
</dbReference>
<dbReference type="InterPro" id="IPR019794">
    <property type="entry name" value="Peroxidases_AS"/>
</dbReference>
<evidence type="ECO:0000256" key="4">
    <source>
        <dbReference type="ARBA" id="ARBA00022617"/>
    </source>
</evidence>
<dbReference type="GO" id="GO:0005758">
    <property type="term" value="C:mitochondrial intermembrane space"/>
    <property type="evidence" value="ECO:0007669"/>
    <property type="project" value="UniProtKB-SubCell"/>
</dbReference>
<feature type="region of interest" description="Disordered" evidence="14">
    <location>
        <begin position="148"/>
        <end position="176"/>
    </location>
</feature>
<reference evidence="17" key="1">
    <citation type="submission" date="2021-01" db="EMBL/GenBank/DDBJ databases">
        <authorList>
            <person name="Corre E."/>
            <person name="Pelletier E."/>
            <person name="Niang G."/>
            <person name="Scheremetjew M."/>
            <person name="Finn R."/>
            <person name="Kale V."/>
            <person name="Holt S."/>
            <person name="Cochrane G."/>
            <person name="Meng A."/>
            <person name="Brown T."/>
            <person name="Cohen L."/>
        </authorList>
    </citation>
    <scope>NUCLEOTIDE SEQUENCE</scope>
    <source>
        <strain evidence="17">CCMP1510</strain>
    </source>
</reference>
<evidence type="ECO:0000256" key="5">
    <source>
        <dbReference type="ARBA" id="ARBA00022723"/>
    </source>
</evidence>
<evidence type="ECO:0000256" key="3">
    <source>
        <dbReference type="ARBA" id="ARBA00022559"/>
    </source>
</evidence>
<dbReference type="GO" id="GO:0042744">
    <property type="term" value="P:hydrogen peroxide catabolic process"/>
    <property type="evidence" value="ECO:0007669"/>
    <property type="project" value="TreeGrafter"/>
</dbReference>
<dbReference type="GO" id="GO:0000302">
    <property type="term" value="P:response to reactive oxygen species"/>
    <property type="evidence" value="ECO:0007669"/>
    <property type="project" value="TreeGrafter"/>
</dbReference>